<dbReference type="RefSeq" id="WP_270153501.1">
    <property type="nucleotide sequence ID" value="NZ_JAPNNL010000011.1"/>
</dbReference>
<organism evidence="2 3">
    <name type="scientific">Nonomuraea corallina</name>
    <dbReference type="NCBI Taxonomy" id="2989783"/>
    <lineage>
        <taxon>Bacteria</taxon>
        <taxon>Bacillati</taxon>
        <taxon>Actinomycetota</taxon>
        <taxon>Actinomycetes</taxon>
        <taxon>Streptosporangiales</taxon>
        <taxon>Streptosporangiaceae</taxon>
        <taxon>Nonomuraea</taxon>
    </lineage>
</organism>
<gene>
    <name evidence="2" type="ORF">OUY22_04765</name>
</gene>
<dbReference type="Pfam" id="PF01740">
    <property type="entry name" value="STAS"/>
    <property type="match status" value="1"/>
</dbReference>
<comment type="caution">
    <text evidence="2">The sequence shown here is derived from an EMBL/GenBank/DDBJ whole genome shotgun (WGS) entry which is preliminary data.</text>
</comment>
<dbReference type="Proteomes" id="UP001144036">
    <property type="component" value="Unassembled WGS sequence"/>
</dbReference>
<dbReference type="CDD" id="cd07043">
    <property type="entry name" value="STAS_anti-anti-sigma_factors"/>
    <property type="match status" value="1"/>
</dbReference>
<evidence type="ECO:0000313" key="2">
    <source>
        <dbReference type="EMBL" id="MDA0632719.1"/>
    </source>
</evidence>
<dbReference type="InterPro" id="IPR002645">
    <property type="entry name" value="STAS_dom"/>
</dbReference>
<reference evidence="2" key="1">
    <citation type="submission" date="2022-11" db="EMBL/GenBank/DDBJ databases">
        <title>Nonomuraea corallina sp. nov., a new species of the genus Nonomuraea isolated from sea side sediment in Thai sea.</title>
        <authorList>
            <person name="Ngamcharungchit C."/>
            <person name="Matsumoto A."/>
            <person name="Suriyachadkun C."/>
            <person name="Panbangred W."/>
            <person name="Inahashi Y."/>
            <person name="Intra B."/>
        </authorList>
    </citation>
    <scope>NUCLEOTIDE SEQUENCE</scope>
    <source>
        <strain evidence="2">MCN248</strain>
    </source>
</reference>
<evidence type="ECO:0000259" key="1">
    <source>
        <dbReference type="PROSITE" id="PS50801"/>
    </source>
</evidence>
<dbReference type="SUPFAM" id="SSF52091">
    <property type="entry name" value="SpoIIaa-like"/>
    <property type="match status" value="1"/>
</dbReference>
<dbReference type="InterPro" id="IPR036513">
    <property type="entry name" value="STAS_dom_sf"/>
</dbReference>
<proteinExistence type="predicted"/>
<name>A0ABT4S699_9ACTN</name>
<sequence>MPTSELDIDPDLFALPPSTAFSRLSITTTPGAKPGTLTIRARGEIETLTVAALRHAVVDGLRRHQPARIELDLSAVVFFDARGVSTLLVSRQDTERLGCRLTVVDASRIVRRVLDIVGLLEWSGLPSSYVPSPRAASPSG</sequence>
<dbReference type="EMBL" id="JAPNNL010000011">
    <property type="protein sequence ID" value="MDA0632719.1"/>
    <property type="molecule type" value="Genomic_DNA"/>
</dbReference>
<protein>
    <submittedName>
        <fullName evidence="2">STAS domain-containing protein</fullName>
    </submittedName>
</protein>
<dbReference type="PROSITE" id="PS50801">
    <property type="entry name" value="STAS"/>
    <property type="match status" value="1"/>
</dbReference>
<evidence type="ECO:0000313" key="3">
    <source>
        <dbReference type="Proteomes" id="UP001144036"/>
    </source>
</evidence>
<feature type="domain" description="STAS" evidence="1">
    <location>
        <begin position="34"/>
        <end position="121"/>
    </location>
</feature>
<keyword evidence="3" id="KW-1185">Reference proteome</keyword>
<dbReference type="Gene3D" id="3.30.750.24">
    <property type="entry name" value="STAS domain"/>
    <property type="match status" value="1"/>
</dbReference>
<accession>A0ABT4S699</accession>